<comment type="similarity">
    <text evidence="7">Belongs to the drug/metabolite transporter (DMT) superfamily. Small multidrug resistance (SMR) (TC 2.A.7.1) family.</text>
</comment>
<gene>
    <name evidence="9" type="ORF">BN000_02433</name>
</gene>
<evidence type="ECO:0000256" key="8">
    <source>
        <dbReference type="SAM" id="Phobius"/>
    </source>
</evidence>
<dbReference type="InterPro" id="IPR000390">
    <property type="entry name" value="Small_drug/metabolite_transptr"/>
</dbReference>
<evidence type="ECO:0000256" key="7">
    <source>
        <dbReference type="RuleBase" id="RU003942"/>
    </source>
</evidence>
<dbReference type="InterPro" id="IPR037185">
    <property type="entry name" value="EmrE-like"/>
</dbReference>
<feature type="transmembrane region" description="Helical" evidence="8">
    <location>
        <begin position="6"/>
        <end position="24"/>
    </location>
</feature>
<organism evidence="9 10">
    <name type="scientific">Neobacillus massiliamazoniensis</name>
    <dbReference type="NCBI Taxonomy" id="1499688"/>
    <lineage>
        <taxon>Bacteria</taxon>
        <taxon>Bacillati</taxon>
        <taxon>Bacillota</taxon>
        <taxon>Bacilli</taxon>
        <taxon>Bacillales</taxon>
        <taxon>Bacillaceae</taxon>
        <taxon>Neobacillus</taxon>
    </lineage>
</organism>
<evidence type="ECO:0000256" key="4">
    <source>
        <dbReference type="ARBA" id="ARBA00022692"/>
    </source>
</evidence>
<dbReference type="SUPFAM" id="SSF103481">
    <property type="entry name" value="Multidrug resistance efflux transporter EmrE"/>
    <property type="match status" value="1"/>
</dbReference>
<keyword evidence="4 7" id="KW-0812">Transmembrane</keyword>
<dbReference type="PANTHER" id="PTHR30561">
    <property type="entry name" value="SMR FAMILY PROTON-DEPENDENT DRUG EFFLUX TRANSPORTER SUGE"/>
    <property type="match status" value="1"/>
</dbReference>
<protein>
    <submittedName>
        <fullName evidence="9">Putative sugE protein</fullName>
    </submittedName>
</protein>
<dbReference type="Pfam" id="PF00893">
    <property type="entry name" value="Multi_Drug_Res"/>
    <property type="match status" value="1"/>
</dbReference>
<dbReference type="PANTHER" id="PTHR30561:SF0">
    <property type="entry name" value="GUANIDINIUM EXPORTER"/>
    <property type="match status" value="1"/>
</dbReference>
<keyword evidence="5 8" id="KW-1133">Transmembrane helix</keyword>
<dbReference type="GO" id="GO:0022857">
    <property type="term" value="F:transmembrane transporter activity"/>
    <property type="evidence" value="ECO:0007669"/>
    <property type="project" value="InterPro"/>
</dbReference>
<comment type="subcellular location">
    <subcellularLocation>
        <location evidence="1 7">Cell membrane</location>
        <topology evidence="1 7">Multi-pass membrane protein</topology>
    </subcellularLocation>
</comment>
<feature type="transmembrane region" description="Helical" evidence="8">
    <location>
        <begin position="33"/>
        <end position="51"/>
    </location>
</feature>
<keyword evidence="2" id="KW-0813">Transport</keyword>
<accession>A0A0U1NWV8</accession>
<keyword evidence="3" id="KW-1003">Cell membrane</keyword>
<proteinExistence type="inferred from homology"/>
<evidence type="ECO:0000256" key="2">
    <source>
        <dbReference type="ARBA" id="ARBA00022448"/>
    </source>
</evidence>
<dbReference type="GO" id="GO:0005886">
    <property type="term" value="C:plasma membrane"/>
    <property type="evidence" value="ECO:0007669"/>
    <property type="project" value="UniProtKB-SubCell"/>
</dbReference>
<dbReference type="AlphaFoldDB" id="A0A0U1NWV8"/>
<dbReference type="InterPro" id="IPR045324">
    <property type="entry name" value="Small_multidrug_res"/>
</dbReference>
<dbReference type="Proteomes" id="UP000199087">
    <property type="component" value="Unassembled WGS sequence"/>
</dbReference>
<feature type="transmembrane region" description="Helical" evidence="8">
    <location>
        <begin position="57"/>
        <end position="78"/>
    </location>
</feature>
<keyword evidence="6 8" id="KW-0472">Membrane</keyword>
<dbReference type="STRING" id="1499688.BN000_02433"/>
<evidence type="ECO:0000313" key="10">
    <source>
        <dbReference type="Proteomes" id="UP000199087"/>
    </source>
</evidence>
<evidence type="ECO:0000313" key="9">
    <source>
        <dbReference type="EMBL" id="CRK82501.1"/>
    </source>
</evidence>
<evidence type="ECO:0000256" key="1">
    <source>
        <dbReference type="ARBA" id="ARBA00004651"/>
    </source>
</evidence>
<dbReference type="Gene3D" id="1.10.3730.20">
    <property type="match status" value="1"/>
</dbReference>
<keyword evidence="10" id="KW-1185">Reference proteome</keyword>
<evidence type="ECO:0000256" key="5">
    <source>
        <dbReference type="ARBA" id="ARBA00022989"/>
    </source>
</evidence>
<dbReference type="EMBL" id="CVRB01000002">
    <property type="protein sequence ID" value="CRK82501.1"/>
    <property type="molecule type" value="Genomic_DNA"/>
</dbReference>
<name>A0A0U1NWV8_9BACI</name>
<evidence type="ECO:0000256" key="6">
    <source>
        <dbReference type="ARBA" id="ARBA00023136"/>
    </source>
</evidence>
<evidence type="ECO:0000256" key="3">
    <source>
        <dbReference type="ARBA" id="ARBA00022475"/>
    </source>
</evidence>
<reference evidence="10" key="1">
    <citation type="submission" date="2015-05" db="EMBL/GenBank/DDBJ databases">
        <authorList>
            <person name="Urmite Genomes"/>
        </authorList>
    </citation>
    <scope>NUCLEOTIDE SEQUENCE [LARGE SCALE GENOMIC DNA]</scope>
    <source>
        <strain evidence="10">LF1</strain>
    </source>
</reference>
<sequence>MMGWVFVFFAAVNELIGVWGLNLFSKKRTVKNGLIYLGGLSASFAFIYTSFQYLDTSVAYAVWTGIGTAGAVLLNMIFYGEGRSWSRLASLGAIIIGVTGLKLLS</sequence>